<evidence type="ECO:0000313" key="1">
    <source>
        <dbReference type="EMBL" id="MBA0788587.1"/>
    </source>
</evidence>
<organism evidence="1 2">
    <name type="scientific">Gossypium trilobum</name>
    <dbReference type="NCBI Taxonomy" id="34281"/>
    <lineage>
        <taxon>Eukaryota</taxon>
        <taxon>Viridiplantae</taxon>
        <taxon>Streptophyta</taxon>
        <taxon>Embryophyta</taxon>
        <taxon>Tracheophyta</taxon>
        <taxon>Spermatophyta</taxon>
        <taxon>Magnoliopsida</taxon>
        <taxon>eudicotyledons</taxon>
        <taxon>Gunneridae</taxon>
        <taxon>Pentapetalae</taxon>
        <taxon>rosids</taxon>
        <taxon>malvids</taxon>
        <taxon>Malvales</taxon>
        <taxon>Malvaceae</taxon>
        <taxon>Malvoideae</taxon>
        <taxon>Gossypium</taxon>
    </lineage>
</organism>
<gene>
    <name evidence="1" type="ORF">Gotri_027427</name>
</gene>
<sequence length="42" mass="5002">MNLNITEEEKEEVTKNLIAMNLWRIQTNPLERPSMTKVLEML</sequence>
<evidence type="ECO:0000313" key="2">
    <source>
        <dbReference type="Proteomes" id="UP000593568"/>
    </source>
</evidence>
<protein>
    <submittedName>
        <fullName evidence="1">Uncharacterized protein</fullName>
    </submittedName>
</protein>
<proteinExistence type="predicted"/>
<dbReference type="EMBL" id="JABEZW010228101">
    <property type="protein sequence ID" value="MBA0788587.1"/>
    <property type="molecule type" value="Genomic_DNA"/>
</dbReference>
<comment type="caution">
    <text evidence="1">The sequence shown here is derived from an EMBL/GenBank/DDBJ whole genome shotgun (WGS) entry which is preliminary data.</text>
</comment>
<name>A0A7J9FTE7_9ROSI</name>
<dbReference type="AlphaFoldDB" id="A0A7J9FTE7"/>
<keyword evidence="2" id="KW-1185">Reference proteome</keyword>
<accession>A0A7J9FTE7</accession>
<dbReference type="Proteomes" id="UP000593568">
    <property type="component" value="Unassembled WGS sequence"/>
</dbReference>
<reference evidence="1 2" key="1">
    <citation type="journal article" date="2019" name="Genome Biol. Evol.">
        <title>Insights into the evolution of the New World diploid cottons (Gossypium, subgenus Houzingenia) based on genome sequencing.</title>
        <authorList>
            <person name="Grover C.E."/>
            <person name="Arick M.A. 2nd"/>
            <person name="Thrash A."/>
            <person name="Conover J.L."/>
            <person name="Sanders W.S."/>
            <person name="Peterson D.G."/>
            <person name="Frelichowski J.E."/>
            <person name="Scheffler J.A."/>
            <person name="Scheffler B.E."/>
            <person name="Wendel J.F."/>
        </authorList>
    </citation>
    <scope>NUCLEOTIDE SEQUENCE [LARGE SCALE GENOMIC DNA]</scope>
    <source>
        <strain evidence="1">8</strain>
        <tissue evidence="1">Leaf</tissue>
    </source>
</reference>